<name>A0A8C0DDS0_BALMU</name>
<organism evidence="1">
    <name type="scientific">Balaenoptera musculus</name>
    <name type="common">Blue whale</name>
    <dbReference type="NCBI Taxonomy" id="9771"/>
    <lineage>
        <taxon>Eukaryota</taxon>
        <taxon>Metazoa</taxon>
        <taxon>Chordata</taxon>
        <taxon>Craniata</taxon>
        <taxon>Vertebrata</taxon>
        <taxon>Euteleostomi</taxon>
        <taxon>Mammalia</taxon>
        <taxon>Eutheria</taxon>
        <taxon>Laurasiatheria</taxon>
        <taxon>Artiodactyla</taxon>
        <taxon>Whippomorpha</taxon>
        <taxon>Cetacea</taxon>
        <taxon>Mysticeti</taxon>
        <taxon>Balaenopteridae</taxon>
        <taxon>Balaenoptera</taxon>
    </lineage>
</organism>
<protein>
    <submittedName>
        <fullName evidence="1">Uncharacterized protein</fullName>
    </submittedName>
</protein>
<dbReference type="AlphaFoldDB" id="A0A8C0DDS0"/>
<reference evidence="1" key="1">
    <citation type="submission" date="2023-09" db="UniProtKB">
        <authorList>
            <consortium name="Ensembl"/>
        </authorList>
    </citation>
    <scope>IDENTIFICATION</scope>
</reference>
<accession>A0A8C0DDS0</accession>
<dbReference type="GeneTree" id="ENSGT01030000235330"/>
<evidence type="ECO:0000313" key="1">
    <source>
        <dbReference type="Ensembl" id="ENSBMSP00010017688.1"/>
    </source>
</evidence>
<proteinExistence type="predicted"/>
<sequence>MASNGEIGLSTLNSNLANLGAESPWMLDSKAGSLPLDIFCPQHHLWSPCYRKPPRAVRLGYAHDSVSARPVDKVNGCSKNQSIFNLEVAENPGL</sequence>
<dbReference type="Ensembl" id="ENSBMST00010019529.1">
    <property type="protein sequence ID" value="ENSBMSP00010017688.1"/>
    <property type="gene ID" value="ENSBMSG00010012825.1"/>
</dbReference>